<dbReference type="RefSeq" id="WP_090247326.1">
    <property type="nucleotide sequence ID" value="NZ_FPAS01000001.1"/>
</dbReference>
<evidence type="ECO:0000256" key="9">
    <source>
        <dbReference type="ARBA" id="ARBA00023167"/>
    </source>
</evidence>
<evidence type="ECO:0000256" key="1">
    <source>
        <dbReference type="ARBA" id="ARBA00005056"/>
    </source>
</evidence>
<dbReference type="GO" id="GO:0009088">
    <property type="term" value="P:threonine biosynthetic process"/>
    <property type="evidence" value="ECO:0007669"/>
    <property type="project" value="UniProtKB-UniPathway"/>
</dbReference>
<reference evidence="12 13" key="1">
    <citation type="submission" date="2016-10" db="EMBL/GenBank/DDBJ databases">
        <authorList>
            <person name="de Groot N.N."/>
        </authorList>
    </citation>
    <scope>NUCLEOTIDE SEQUENCE [LARGE SCALE GENOMIC DNA]</scope>
    <source>
        <strain evidence="12 13">CGMCC 1.7005</strain>
    </source>
</reference>
<protein>
    <recommendedName>
        <fullName evidence="5">Homoserine dehydrogenase</fullName>
        <ecNumber evidence="4">1.1.1.3</ecNumber>
    </recommendedName>
</protein>
<feature type="domain" description="Homoserine dehydrogenase catalytic" evidence="10">
    <location>
        <begin position="129"/>
        <end position="305"/>
    </location>
</feature>
<dbReference type="InterPro" id="IPR001342">
    <property type="entry name" value="HDH_cat"/>
</dbReference>
<keyword evidence="13" id="KW-1185">Reference proteome</keyword>
<evidence type="ECO:0000256" key="2">
    <source>
        <dbReference type="ARBA" id="ARBA00005062"/>
    </source>
</evidence>
<dbReference type="Pfam" id="PF03447">
    <property type="entry name" value="NAD_binding_3"/>
    <property type="match status" value="1"/>
</dbReference>
<dbReference type="GO" id="GO:0009086">
    <property type="term" value="P:methionine biosynthetic process"/>
    <property type="evidence" value="ECO:0007669"/>
    <property type="project" value="UniProtKB-KW"/>
</dbReference>
<evidence type="ECO:0000256" key="5">
    <source>
        <dbReference type="ARBA" id="ARBA00013376"/>
    </source>
</evidence>
<dbReference type="Proteomes" id="UP000236454">
    <property type="component" value="Unassembled WGS sequence"/>
</dbReference>
<dbReference type="EMBL" id="FPAS01000001">
    <property type="protein sequence ID" value="SFT53118.1"/>
    <property type="molecule type" value="Genomic_DNA"/>
</dbReference>
<evidence type="ECO:0000256" key="7">
    <source>
        <dbReference type="ARBA" id="ARBA00022697"/>
    </source>
</evidence>
<dbReference type="GO" id="GO:0050661">
    <property type="term" value="F:NADP binding"/>
    <property type="evidence" value="ECO:0007669"/>
    <property type="project" value="InterPro"/>
</dbReference>
<dbReference type="OrthoDB" id="9808167at2"/>
<accession>A0A1I6YRX8</accession>
<dbReference type="PANTHER" id="PTHR43331">
    <property type="entry name" value="HOMOSERINE DEHYDROGENASE"/>
    <property type="match status" value="1"/>
</dbReference>
<proteinExistence type="inferred from homology"/>
<dbReference type="UniPathway" id="UPA00050">
    <property type="reaction ID" value="UER00063"/>
</dbReference>
<name>A0A1I6YRX8_9FLAO</name>
<dbReference type="SUPFAM" id="SSF51735">
    <property type="entry name" value="NAD(P)-binding Rossmann-fold domains"/>
    <property type="match status" value="1"/>
</dbReference>
<evidence type="ECO:0000256" key="3">
    <source>
        <dbReference type="ARBA" id="ARBA00006753"/>
    </source>
</evidence>
<comment type="similarity">
    <text evidence="3">Belongs to the homoserine dehydrogenase family.</text>
</comment>
<dbReference type="SUPFAM" id="SSF55347">
    <property type="entry name" value="Glyceraldehyde-3-phosphate dehydrogenase-like, C-terminal domain"/>
    <property type="match status" value="1"/>
</dbReference>
<dbReference type="PANTHER" id="PTHR43331:SF1">
    <property type="entry name" value="HOMOSERINE DEHYDROGENASE"/>
    <property type="match status" value="1"/>
</dbReference>
<sequence>MSTKLNIGLFGFGCVGSGLYKVLHETQQIKANIERIVVKDRSKKRSIAPELYGFDKAEILENPNINLVVELIDDAEAAYEIVTEALRRQKHVVSANKKLIAEHLDELIDLAKDNGVSFLYEAAVCASIPVIRNIEEYYTSDVLSRLEGIFNETSNYILTQTDAGKSYDEALQEASDLGYAESDPTLDVDAFDAKFKLCILVKHAFGLTVEPKDVFNYGIRHIKQRDVRYAKEKGLKVKLLAKAVKLNDKLLAYVAPHFIPADHNCYAIDNALNGVTVEGLFSDEQLFKGQGAGSLPTASAVLSDISALLYDYQYEYKKSNVLTDLSLTQDFKVKVYVGSTDAKRLEELSFLHVEENYQSADYYYKTGWIRFEDLLPLNLNATADLFVAVLPENEVELASQPKVEALNYV</sequence>
<keyword evidence="9" id="KW-0486">Methionine biosynthesis</keyword>
<dbReference type="UniPathway" id="UPA00051">
    <property type="reaction ID" value="UER00465"/>
</dbReference>
<dbReference type="STRING" id="477690.SAMN05216474_1119"/>
<dbReference type="NCBIfam" id="NF004976">
    <property type="entry name" value="PRK06349.1"/>
    <property type="match status" value="1"/>
</dbReference>
<evidence type="ECO:0000313" key="13">
    <source>
        <dbReference type="Proteomes" id="UP000236454"/>
    </source>
</evidence>
<dbReference type="InterPro" id="IPR036291">
    <property type="entry name" value="NAD(P)-bd_dom_sf"/>
</dbReference>
<dbReference type="Pfam" id="PF00742">
    <property type="entry name" value="Homoserine_dh"/>
    <property type="match status" value="1"/>
</dbReference>
<evidence type="ECO:0000256" key="4">
    <source>
        <dbReference type="ARBA" id="ARBA00013213"/>
    </source>
</evidence>
<dbReference type="Gene3D" id="3.40.50.720">
    <property type="entry name" value="NAD(P)-binding Rossmann-like Domain"/>
    <property type="match status" value="1"/>
</dbReference>
<gene>
    <name evidence="12" type="ORF">SAMN05216474_1119</name>
</gene>
<dbReference type="EC" id="1.1.1.3" evidence="4"/>
<keyword evidence="6" id="KW-0028">Amino-acid biosynthesis</keyword>
<keyword evidence="7" id="KW-0791">Threonine biosynthesis</keyword>
<evidence type="ECO:0000259" key="10">
    <source>
        <dbReference type="Pfam" id="PF00742"/>
    </source>
</evidence>
<dbReference type="FunFam" id="3.30.360.10:FF:000005">
    <property type="entry name" value="Homoserine dehydrogenase"/>
    <property type="match status" value="1"/>
</dbReference>
<dbReference type="InterPro" id="IPR005106">
    <property type="entry name" value="Asp/hSer_DH_NAD-bd"/>
</dbReference>
<comment type="pathway">
    <text evidence="1">Amino-acid biosynthesis; L-threonine biosynthesis; L-threonine from L-aspartate: step 3/5.</text>
</comment>
<comment type="pathway">
    <text evidence="2">Amino-acid biosynthesis; L-methionine biosynthesis via de novo pathway; L-homoserine from L-aspartate: step 3/3.</text>
</comment>
<feature type="domain" description="Aspartate/homoserine dehydrogenase NAD-binding" evidence="11">
    <location>
        <begin position="11"/>
        <end position="121"/>
    </location>
</feature>
<organism evidence="12 13">
    <name type="scientific">Lishizhenia tianjinensis</name>
    <dbReference type="NCBI Taxonomy" id="477690"/>
    <lineage>
        <taxon>Bacteria</taxon>
        <taxon>Pseudomonadati</taxon>
        <taxon>Bacteroidota</taxon>
        <taxon>Flavobacteriia</taxon>
        <taxon>Flavobacteriales</taxon>
        <taxon>Crocinitomicaceae</taxon>
        <taxon>Lishizhenia</taxon>
    </lineage>
</organism>
<keyword evidence="8" id="KW-0560">Oxidoreductase</keyword>
<dbReference type="AlphaFoldDB" id="A0A1I6YRX8"/>
<dbReference type="GO" id="GO:0004412">
    <property type="term" value="F:homoserine dehydrogenase activity"/>
    <property type="evidence" value="ECO:0007669"/>
    <property type="project" value="UniProtKB-EC"/>
</dbReference>
<evidence type="ECO:0000256" key="8">
    <source>
        <dbReference type="ARBA" id="ARBA00023002"/>
    </source>
</evidence>
<evidence type="ECO:0000256" key="6">
    <source>
        <dbReference type="ARBA" id="ARBA00022605"/>
    </source>
</evidence>
<evidence type="ECO:0000313" key="12">
    <source>
        <dbReference type="EMBL" id="SFT53118.1"/>
    </source>
</evidence>
<dbReference type="Gene3D" id="3.30.360.10">
    <property type="entry name" value="Dihydrodipicolinate Reductase, domain 2"/>
    <property type="match status" value="1"/>
</dbReference>
<evidence type="ECO:0000259" key="11">
    <source>
        <dbReference type="Pfam" id="PF03447"/>
    </source>
</evidence>